<dbReference type="EMBL" id="AVCH01000041">
    <property type="protein sequence ID" value="KFN51768.1"/>
    <property type="molecule type" value="Genomic_DNA"/>
</dbReference>
<keyword evidence="5" id="KW-1185">Reference proteome</keyword>
<dbReference type="OrthoDB" id="420651at2"/>
<reference evidence="4 5" key="1">
    <citation type="submission" date="2013-09" db="EMBL/GenBank/DDBJ databases">
        <title>Genome sequencing of Arenimonas malthae.</title>
        <authorList>
            <person name="Chen F."/>
            <person name="Wang G."/>
        </authorList>
    </citation>
    <scope>NUCLEOTIDE SEQUENCE [LARGE SCALE GENOMIC DNA]</scope>
    <source>
        <strain evidence="4 5">CC-JY-1</strain>
    </source>
</reference>
<evidence type="ECO:0000256" key="2">
    <source>
        <dbReference type="SAM" id="SignalP"/>
    </source>
</evidence>
<proteinExistence type="inferred from homology"/>
<accession>A0A091BGC0</accession>
<gene>
    <name evidence="4" type="ORF">N790_14215</name>
</gene>
<comment type="caution">
    <text evidence="4">The sequence shown here is derived from an EMBL/GenBank/DDBJ whole genome shotgun (WGS) entry which is preliminary data.</text>
</comment>
<dbReference type="InterPro" id="IPR050855">
    <property type="entry name" value="NDM-1-like"/>
</dbReference>
<dbReference type="InterPro" id="IPR001279">
    <property type="entry name" value="Metallo-B-lactamas"/>
</dbReference>
<dbReference type="SMART" id="SM00849">
    <property type="entry name" value="Lactamase_B"/>
    <property type="match status" value="1"/>
</dbReference>
<dbReference type="PANTHER" id="PTHR42951:SF4">
    <property type="entry name" value="ACYL-COENZYME A THIOESTERASE MBLAC2"/>
    <property type="match status" value="1"/>
</dbReference>
<organism evidence="4 5">
    <name type="scientific">Arenimonas malthae CC-JY-1</name>
    <dbReference type="NCBI Taxonomy" id="1384054"/>
    <lineage>
        <taxon>Bacteria</taxon>
        <taxon>Pseudomonadati</taxon>
        <taxon>Pseudomonadota</taxon>
        <taxon>Gammaproteobacteria</taxon>
        <taxon>Lysobacterales</taxon>
        <taxon>Lysobacteraceae</taxon>
        <taxon>Arenimonas</taxon>
    </lineage>
</organism>
<dbReference type="RefSeq" id="WP_043800581.1">
    <property type="nucleotide sequence ID" value="NZ_AVCH01000041.1"/>
</dbReference>
<dbReference type="InterPro" id="IPR036866">
    <property type="entry name" value="RibonucZ/Hydroxyglut_hydro"/>
</dbReference>
<name>A0A091BGC0_9GAMM</name>
<comment type="similarity">
    <text evidence="1">Belongs to the metallo-beta-lactamase superfamily. Class-B beta-lactamase family.</text>
</comment>
<dbReference type="AlphaFoldDB" id="A0A091BGC0"/>
<evidence type="ECO:0000256" key="1">
    <source>
        <dbReference type="ARBA" id="ARBA00005250"/>
    </source>
</evidence>
<dbReference type="PATRIC" id="fig|1384054.3.peg.575"/>
<dbReference type="Pfam" id="PF00753">
    <property type="entry name" value="Lactamase_B"/>
    <property type="match status" value="1"/>
</dbReference>
<dbReference type="SUPFAM" id="SSF56281">
    <property type="entry name" value="Metallo-hydrolase/oxidoreductase"/>
    <property type="match status" value="1"/>
</dbReference>
<dbReference type="Proteomes" id="UP000029392">
    <property type="component" value="Unassembled WGS sequence"/>
</dbReference>
<evidence type="ECO:0000313" key="4">
    <source>
        <dbReference type="EMBL" id="KFN51768.1"/>
    </source>
</evidence>
<evidence type="ECO:0000313" key="5">
    <source>
        <dbReference type="Proteomes" id="UP000029392"/>
    </source>
</evidence>
<dbReference type="Gene3D" id="3.60.15.10">
    <property type="entry name" value="Ribonuclease Z/Hydroxyacylglutathione hydrolase-like"/>
    <property type="match status" value="1"/>
</dbReference>
<keyword evidence="2" id="KW-0732">Signal</keyword>
<feature type="domain" description="Metallo-beta-lactamase" evidence="3">
    <location>
        <begin position="41"/>
        <end position="237"/>
    </location>
</feature>
<evidence type="ECO:0000259" key="3">
    <source>
        <dbReference type="SMART" id="SM00849"/>
    </source>
</evidence>
<dbReference type="STRING" id="1384054.N790_14215"/>
<feature type="chain" id="PRO_5001869776" description="Metallo-beta-lactamase domain-containing protein" evidence="2">
    <location>
        <begin position="21"/>
        <end position="318"/>
    </location>
</feature>
<feature type="signal peptide" evidence="2">
    <location>
        <begin position="1"/>
        <end position="20"/>
    </location>
</feature>
<dbReference type="PANTHER" id="PTHR42951">
    <property type="entry name" value="METALLO-BETA-LACTAMASE DOMAIN-CONTAINING"/>
    <property type="match status" value="1"/>
</dbReference>
<sequence>MVRPCFWLLLLSWLSAPAFATALAPGVHWVQGTYAPPRQPDGNSVLFETPGGWLVVDSGRHPAHARAVLAAAAGRPLRALLNTHWHLDHVGGNPALRAAAPDLRVYASPAIDGALGGFLADYAAQLRMLLAREPGAAAAADWRAELARIERGDALRPDRKLRGDTVLVVGGREFRVGFAAAATEGDLWVFDAASGVLAAGDLVTLPAPFFDTACPERWRAALDRLEATPFTRLVPGHGAPMDRAGFAAWRKAFGRLLDCAASDTPEAGCIAGWQADAQSLLPDAAARQQAAELLAYYLPAVLRNPATANRRRVPAPAA</sequence>
<dbReference type="GO" id="GO:0017001">
    <property type="term" value="P:antibiotic catabolic process"/>
    <property type="evidence" value="ECO:0007669"/>
    <property type="project" value="UniProtKB-ARBA"/>
</dbReference>
<dbReference type="eggNOG" id="COG0491">
    <property type="taxonomic scope" value="Bacteria"/>
</dbReference>
<protein>
    <recommendedName>
        <fullName evidence="3">Metallo-beta-lactamase domain-containing protein</fullName>
    </recommendedName>
</protein>